<proteinExistence type="predicted"/>
<dbReference type="eggNOG" id="COG0438">
    <property type="taxonomic scope" value="Bacteria"/>
</dbReference>
<dbReference type="RefSeq" id="WP_013633362.1">
    <property type="nucleotide sequence ID" value="NC_015177.1"/>
</dbReference>
<reference evidence="3 4" key="1">
    <citation type="journal article" date="2011" name="Stand. Genomic Sci.">
        <title>Complete genome sequence of the gliding, heparinolytic Pedobacter saltans type strain (113).</title>
        <authorList>
            <person name="Liolios K."/>
            <person name="Sikorski J."/>
            <person name="Lu M."/>
            <person name="Nolan M."/>
            <person name="Lapidus A."/>
            <person name="Lucas S."/>
            <person name="Hammon N."/>
            <person name="Deshpande S."/>
            <person name="Cheng J.F."/>
            <person name="Tapia R."/>
            <person name="Han C."/>
            <person name="Goodwin L."/>
            <person name="Pitluck S."/>
            <person name="Huntemann M."/>
            <person name="Ivanova N."/>
            <person name="Pagani I."/>
            <person name="Mavromatis K."/>
            <person name="Ovchinikova G."/>
            <person name="Pati A."/>
            <person name="Chen A."/>
            <person name="Palaniappan K."/>
            <person name="Land M."/>
            <person name="Hauser L."/>
            <person name="Brambilla E.M."/>
            <person name="Kotsyurbenko O."/>
            <person name="Rohde M."/>
            <person name="Tindall B.J."/>
            <person name="Abt B."/>
            <person name="Goker M."/>
            <person name="Detter J.C."/>
            <person name="Woyke T."/>
            <person name="Bristow J."/>
            <person name="Eisen J.A."/>
            <person name="Markowitz V."/>
            <person name="Hugenholtz P."/>
            <person name="Klenk H.P."/>
            <person name="Kyrpides N.C."/>
        </authorList>
    </citation>
    <scope>NUCLEOTIDE SEQUENCE [LARGE SCALE GENOMIC DNA]</scope>
    <source>
        <strain evidence="4">ATCC 51119 / DSM 12145 / JCM 21818 / LMG 10337 / NBRC 100064 / NCIMB 13643</strain>
    </source>
</reference>
<feature type="domain" description="Glycosyl transferase family 1" evidence="2">
    <location>
        <begin position="227"/>
        <end position="373"/>
    </location>
</feature>
<evidence type="ECO:0000256" key="1">
    <source>
        <dbReference type="ARBA" id="ARBA00022679"/>
    </source>
</evidence>
<sequence>MKIIVSHSGKQHVYKLINALIKDGHEVIFYTLFWYKPRSIFWKSLLSIAPQGIKVQLSKQLQKKYDKNLAQIQIVHYPLIELLRKLLLKLKPKKGENIQLWADTFHDKWVAKQLKKQDYDIFIGYEMSSLESFKIAKRQNKITILDLAQIHYQEIEDLSKQHSSLSHLQMNNFRIRLNKIKEQEYQLADKIITLSSFACNSMVKHAISSDKLWVVNLGYNENIFRFKEKTLKQNNFNLIYTGAIIKRKGIIELKNALEKIDKTTDFKITLTLVGGLIDQNFFTNTNFPIIHKPFMNHEKLVKEYQQADIFVFPSLLDSWAMVVLESMGCGTPVIITENTGAKDVVAQYGGGKIIETGNIDALKAALLDYFEHYENILEDSVKAYEAAQHFTWGHYENNIISLIRKMTYS</sequence>
<evidence type="ECO:0000313" key="3">
    <source>
        <dbReference type="EMBL" id="ADY52876.1"/>
    </source>
</evidence>
<evidence type="ECO:0000313" key="4">
    <source>
        <dbReference type="Proteomes" id="UP000000310"/>
    </source>
</evidence>
<dbReference type="OrthoDB" id="596635at2"/>
<dbReference type="KEGG" id="psn:Pedsa_2328"/>
<dbReference type="EMBL" id="CP002545">
    <property type="protein sequence ID" value="ADY52876.1"/>
    <property type="molecule type" value="Genomic_DNA"/>
</dbReference>
<dbReference type="GO" id="GO:0016757">
    <property type="term" value="F:glycosyltransferase activity"/>
    <property type="evidence" value="ECO:0007669"/>
    <property type="project" value="InterPro"/>
</dbReference>
<dbReference type="SUPFAM" id="SSF53756">
    <property type="entry name" value="UDP-Glycosyltransferase/glycogen phosphorylase"/>
    <property type="match status" value="1"/>
</dbReference>
<dbReference type="AlphaFoldDB" id="F0SD90"/>
<accession>F0SD90</accession>
<dbReference type="STRING" id="762903.Pedsa_2328"/>
<dbReference type="GO" id="GO:0009103">
    <property type="term" value="P:lipopolysaccharide biosynthetic process"/>
    <property type="evidence" value="ECO:0007669"/>
    <property type="project" value="TreeGrafter"/>
</dbReference>
<dbReference type="PANTHER" id="PTHR46401:SF2">
    <property type="entry name" value="GLYCOSYLTRANSFERASE WBBK-RELATED"/>
    <property type="match status" value="1"/>
</dbReference>
<protein>
    <submittedName>
        <fullName evidence="3">Glycosyl transferase group 1</fullName>
    </submittedName>
</protein>
<dbReference type="CDD" id="cd03801">
    <property type="entry name" value="GT4_PimA-like"/>
    <property type="match status" value="1"/>
</dbReference>
<evidence type="ECO:0000259" key="2">
    <source>
        <dbReference type="Pfam" id="PF00534"/>
    </source>
</evidence>
<dbReference type="HOGENOM" id="CLU_009583_37_1_10"/>
<reference evidence="4" key="2">
    <citation type="submission" date="2011-02" db="EMBL/GenBank/DDBJ databases">
        <title>The complete genome of Pedobacter saltans DSM 12145.</title>
        <authorList>
            <consortium name="US DOE Joint Genome Institute (JGI-PGF)"/>
            <person name="Lucas S."/>
            <person name="Copeland A."/>
            <person name="Lapidus A."/>
            <person name="Bruce D."/>
            <person name="Goodwin L."/>
            <person name="Pitluck S."/>
            <person name="Kyrpides N."/>
            <person name="Mavromatis K."/>
            <person name="Pagani I."/>
            <person name="Ivanova N."/>
            <person name="Ovchinnikova G."/>
            <person name="Lu M."/>
            <person name="Detter J.C."/>
            <person name="Han C."/>
            <person name="Land M."/>
            <person name="Hauser L."/>
            <person name="Markowitz V."/>
            <person name="Cheng J.-F."/>
            <person name="Hugenholtz P."/>
            <person name="Woyke T."/>
            <person name="Wu D."/>
            <person name="Tindall B."/>
            <person name="Pomrenke H.G."/>
            <person name="Brambilla E."/>
            <person name="Klenk H.-P."/>
            <person name="Eisen J.A."/>
        </authorList>
    </citation>
    <scope>NUCLEOTIDE SEQUENCE [LARGE SCALE GENOMIC DNA]</scope>
    <source>
        <strain evidence="4">ATCC 51119 / DSM 12145 / JCM 21818 / LMG 10337 / NBRC 100064 / NCIMB 13643</strain>
    </source>
</reference>
<gene>
    <name evidence="3" type="ordered locus">Pedsa_2328</name>
</gene>
<dbReference type="PANTHER" id="PTHR46401">
    <property type="entry name" value="GLYCOSYLTRANSFERASE WBBK-RELATED"/>
    <property type="match status" value="1"/>
</dbReference>
<keyword evidence="4" id="KW-1185">Reference proteome</keyword>
<dbReference type="Gene3D" id="3.40.50.2000">
    <property type="entry name" value="Glycogen Phosphorylase B"/>
    <property type="match status" value="2"/>
</dbReference>
<dbReference type="InterPro" id="IPR001296">
    <property type="entry name" value="Glyco_trans_1"/>
</dbReference>
<name>F0SD90_PSESL</name>
<dbReference type="Proteomes" id="UP000000310">
    <property type="component" value="Chromosome"/>
</dbReference>
<organism evidence="3 4">
    <name type="scientific">Pseudopedobacter saltans (strain ATCC 51119 / DSM 12145 / JCM 21818 / CCUG 39354 / LMG 10337 / NBRC 100064 / NCIMB 13643)</name>
    <name type="common">Pedobacter saltans</name>
    <dbReference type="NCBI Taxonomy" id="762903"/>
    <lineage>
        <taxon>Bacteria</taxon>
        <taxon>Pseudomonadati</taxon>
        <taxon>Bacteroidota</taxon>
        <taxon>Sphingobacteriia</taxon>
        <taxon>Sphingobacteriales</taxon>
        <taxon>Sphingobacteriaceae</taxon>
        <taxon>Pseudopedobacter</taxon>
    </lineage>
</organism>
<keyword evidence="1 3" id="KW-0808">Transferase</keyword>
<dbReference type="Pfam" id="PF00534">
    <property type="entry name" value="Glycos_transf_1"/>
    <property type="match status" value="1"/>
</dbReference>